<evidence type="ECO:0000256" key="5">
    <source>
        <dbReference type="ARBA" id="ARBA00022989"/>
    </source>
</evidence>
<dbReference type="InterPro" id="IPR000390">
    <property type="entry name" value="Small_drug/metabolite_transptr"/>
</dbReference>
<evidence type="ECO:0000256" key="4">
    <source>
        <dbReference type="ARBA" id="ARBA00022692"/>
    </source>
</evidence>
<evidence type="ECO:0000256" key="2">
    <source>
        <dbReference type="ARBA" id="ARBA00022448"/>
    </source>
</evidence>
<evidence type="ECO:0000313" key="11">
    <source>
        <dbReference type="Proteomes" id="UP001156694"/>
    </source>
</evidence>
<comment type="caution">
    <text evidence="10">The sequence shown here is derived from an EMBL/GenBank/DDBJ whole genome shotgun (WGS) entry which is preliminary data.</text>
</comment>
<keyword evidence="11" id="KW-1185">Reference proteome</keyword>
<keyword evidence="5 9" id="KW-1133">Transmembrane helix</keyword>
<dbReference type="EMBL" id="BSNN01000002">
    <property type="protein sequence ID" value="GLQ34410.1"/>
    <property type="molecule type" value="Genomic_DNA"/>
</dbReference>
<dbReference type="InterPro" id="IPR045324">
    <property type="entry name" value="Small_multidrug_res"/>
</dbReference>
<evidence type="ECO:0000256" key="7">
    <source>
        <dbReference type="ARBA" id="ARBA00038032"/>
    </source>
</evidence>
<dbReference type="InterPro" id="IPR037185">
    <property type="entry name" value="EmrE-like"/>
</dbReference>
<evidence type="ECO:0000256" key="9">
    <source>
        <dbReference type="SAM" id="Phobius"/>
    </source>
</evidence>
<comment type="similarity">
    <text evidence="7 8">Belongs to the drug/metabolite transporter (DMT) superfamily. Small multidrug resistance (SMR) (TC 2.A.7.1) family.</text>
</comment>
<dbReference type="PANTHER" id="PTHR30561">
    <property type="entry name" value="SMR FAMILY PROTON-DEPENDENT DRUG EFFLUX TRANSPORTER SUGE"/>
    <property type="match status" value="1"/>
</dbReference>
<sequence>MQAHTLYLCVAIIAETIATTLLKSSNGFTKLWPSIGALVGFAITLYLLALTLRYMPVGVVYAIWSGAGIVLITIAGIIFFKQHLDFAGYLGIALIVTGVVVLQAFSKISLH</sequence>
<keyword evidence="6 9" id="KW-0472">Membrane</keyword>
<dbReference type="Proteomes" id="UP001156694">
    <property type="component" value="Unassembled WGS sequence"/>
</dbReference>
<comment type="subcellular location">
    <subcellularLocation>
        <location evidence="1 8">Cell membrane</location>
        <topology evidence="1 8">Multi-pass membrane protein</topology>
    </subcellularLocation>
</comment>
<evidence type="ECO:0000313" key="10">
    <source>
        <dbReference type="EMBL" id="GLQ34410.1"/>
    </source>
</evidence>
<proteinExistence type="inferred from homology"/>
<name>A0ABQ5VSV4_9RHOB</name>
<feature type="transmembrane region" description="Helical" evidence="9">
    <location>
        <begin position="86"/>
        <end position="105"/>
    </location>
</feature>
<evidence type="ECO:0000256" key="1">
    <source>
        <dbReference type="ARBA" id="ARBA00004651"/>
    </source>
</evidence>
<keyword evidence="2" id="KW-0813">Transport</keyword>
<protein>
    <submittedName>
        <fullName evidence="10">Multidrug transporter</fullName>
    </submittedName>
</protein>
<accession>A0ABQ5VSV4</accession>
<evidence type="ECO:0000256" key="6">
    <source>
        <dbReference type="ARBA" id="ARBA00023136"/>
    </source>
</evidence>
<dbReference type="PANTHER" id="PTHR30561:SF1">
    <property type="entry name" value="MULTIDRUG TRANSPORTER EMRE"/>
    <property type="match status" value="1"/>
</dbReference>
<evidence type="ECO:0000256" key="3">
    <source>
        <dbReference type="ARBA" id="ARBA00022475"/>
    </source>
</evidence>
<evidence type="ECO:0000256" key="8">
    <source>
        <dbReference type="RuleBase" id="RU003942"/>
    </source>
</evidence>
<dbReference type="Gene3D" id="1.10.3730.20">
    <property type="match status" value="1"/>
</dbReference>
<dbReference type="Pfam" id="PF00893">
    <property type="entry name" value="Multi_Drug_Res"/>
    <property type="match status" value="1"/>
</dbReference>
<feature type="transmembrane region" description="Helical" evidence="9">
    <location>
        <begin position="59"/>
        <end position="80"/>
    </location>
</feature>
<reference evidence="11" key="1">
    <citation type="journal article" date="2019" name="Int. J. Syst. Evol. Microbiol.">
        <title>The Global Catalogue of Microorganisms (GCM) 10K type strain sequencing project: providing services to taxonomists for standard genome sequencing and annotation.</title>
        <authorList>
            <consortium name="The Broad Institute Genomics Platform"/>
            <consortium name="The Broad Institute Genome Sequencing Center for Infectious Disease"/>
            <person name="Wu L."/>
            <person name="Ma J."/>
        </authorList>
    </citation>
    <scope>NUCLEOTIDE SEQUENCE [LARGE SCALE GENOMIC DNA]</scope>
    <source>
        <strain evidence="11">NBRC 110140</strain>
    </source>
</reference>
<organism evidence="10 11">
    <name type="scientific">Amylibacter marinus</name>
    <dbReference type="NCBI Taxonomy" id="1475483"/>
    <lineage>
        <taxon>Bacteria</taxon>
        <taxon>Pseudomonadati</taxon>
        <taxon>Pseudomonadota</taxon>
        <taxon>Alphaproteobacteria</taxon>
        <taxon>Rhodobacterales</taxon>
        <taxon>Paracoccaceae</taxon>
        <taxon>Amylibacter</taxon>
    </lineage>
</organism>
<feature type="transmembrane region" description="Helical" evidence="9">
    <location>
        <begin position="34"/>
        <end position="52"/>
    </location>
</feature>
<keyword evidence="3" id="KW-1003">Cell membrane</keyword>
<dbReference type="RefSeq" id="WP_284376162.1">
    <property type="nucleotide sequence ID" value="NZ_BSNN01000002.1"/>
</dbReference>
<dbReference type="SUPFAM" id="SSF103481">
    <property type="entry name" value="Multidrug resistance efflux transporter EmrE"/>
    <property type="match status" value="1"/>
</dbReference>
<gene>
    <name evidence="10" type="ORF">GCM10007939_06930</name>
</gene>
<keyword evidence="4 8" id="KW-0812">Transmembrane</keyword>